<dbReference type="Proteomes" id="UP000187185">
    <property type="component" value="Chromosome"/>
</dbReference>
<feature type="transmembrane region" description="Helical" evidence="1">
    <location>
        <begin position="279"/>
        <end position="302"/>
    </location>
</feature>
<name>A0A1P8U4N3_9MICO</name>
<keyword evidence="1" id="KW-0812">Transmembrane</keyword>
<protein>
    <recommendedName>
        <fullName evidence="4">ABC3 transporter permease protein domain-containing protein</fullName>
    </recommendedName>
</protein>
<accession>A0A1P8U4N3</accession>
<proteinExistence type="predicted"/>
<evidence type="ECO:0000313" key="3">
    <source>
        <dbReference type="Proteomes" id="UP000187185"/>
    </source>
</evidence>
<feature type="transmembrane region" description="Helical" evidence="1">
    <location>
        <begin position="239"/>
        <end position="267"/>
    </location>
</feature>
<evidence type="ECO:0000313" key="2">
    <source>
        <dbReference type="EMBL" id="APZ33065.1"/>
    </source>
</evidence>
<evidence type="ECO:0008006" key="4">
    <source>
        <dbReference type="Google" id="ProtNLM"/>
    </source>
</evidence>
<feature type="transmembrane region" description="Helical" evidence="1">
    <location>
        <begin position="200"/>
        <end position="218"/>
    </location>
</feature>
<keyword evidence="1" id="KW-1133">Transmembrane helix</keyword>
<dbReference type="KEGG" id="maur:BOH66_01190"/>
<gene>
    <name evidence="2" type="ORF">BOH66_01190</name>
</gene>
<dbReference type="EMBL" id="CP018762">
    <property type="protein sequence ID" value="APZ33065.1"/>
    <property type="molecule type" value="Genomic_DNA"/>
</dbReference>
<keyword evidence="1" id="KW-0472">Membrane</keyword>
<evidence type="ECO:0000256" key="1">
    <source>
        <dbReference type="SAM" id="Phobius"/>
    </source>
</evidence>
<keyword evidence="3" id="KW-1185">Reference proteome</keyword>
<reference evidence="2 3" key="1">
    <citation type="submission" date="2016-12" db="EMBL/GenBank/DDBJ databases">
        <title>Complete genome sequence of Microbacterium aurum KACC 15219.</title>
        <authorList>
            <person name="Jung Y."/>
            <person name="Shin J.-H."/>
            <person name="Lee Y.-J."/>
            <person name="Yi H."/>
            <person name="Bahn Y.-S."/>
            <person name="Kim J.F."/>
            <person name="Lee D.-W."/>
        </authorList>
    </citation>
    <scope>NUCLEOTIDE SEQUENCE [LARGE SCALE GENOMIC DNA]</scope>
    <source>
        <strain evidence="2 3">KACC 15219</strain>
    </source>
</reference>
<dbReference type="AlphaFoldDB" id="A0A1P8U4N3"/>
<organism evidence="2 3">
    <name type="scientific">Microbacterium aurum</name>
    <dbReference type="NCBI Taxonomy" id="36805"/>
    <lineage>
        <taxon>Bacteria</taxon>
        <taxon>Bacillati</taxon>
        <taxon>Actinomycetota</taxon>
        <taxon>Actinomycetes</taxon>
        <taxon>Micrococcales</taxon>
        <taxon>Microbacteriaceae</taxon>
        <taxon>Microbacterium</taxon>
    </lineage>
</organism>
<sequence>MITGRSLATMEAEKAKGSTVVIVDRNEGDIDGARCLRLGSSAGVTAVGTVARVETVGVLGYPSVPFQHAVVTPGLIGILYPSLQVRQNVTGIAGEAVADEVGLVDGSEVKTTGGSTLVLQLPDEGTPRSQDRARWLYTFESTPTRVRECWVEATPGSVERVREVIAATFSETRDLRVRSQASTATYDATRASWLARPTQFAWTGGALIGAAIAFTLTFTRRHELALYRLLGASKSETALIGVVATCASIFIATILGAEICAVAMRLVGVSERLANQLGLMQIALSSSAAYVIAIAACVLAASGNTTAMIRNRN</sequence>